<evidence type="ECO:0000313" key="3">
    <source>
        <dbReference type="EMBL" id="UPU46409.1"/>
    </source>
</evidence>
<dbReference type="EMBL" id="CP096566">
    <property type="protein sequence ID" value="UPU46409.1"/>
    <property type="molecule type" value="Genomic_DNA"/>
</dbReference>
<protein>
    <submittedName>
        <fullName evidence="3">DUF5710 domain-containing protein</fullName>
    </submittedName>
</protein>
<dbReference type="Proteomes" id="UP000831484">
    <property type="component" value="Plasmid pdjl-6-3"/>
</dbReference>
<reference evidence="4" key="1">
    <citation type="journal article" date="2022" name="Environ. Microbiol.">
        <title>Functional analysis, diversity, and distribution of carbendazim hydrolases MheI and CbmA, responsible for the initial step in carbendazim degradation.</title>
        <authorList>
            <person name="Zhang M."/>
            <person name="Bai X."/>
            <person name="Li Q."/>
            <person name="Zhang L."/>
            <person name="Zhu Q."/>
            <person name="Gao S."/>
            <person name="Ke Z."/>
            <person name="Jiang M."/>
            <person name="Hu J."/>
            <person name="Qiu J."/>
            <person name="Hong Q."/>
        </authorList>
    </citation>
    <scope>NUCLEOTIDE SEQUENCE [LARGE SCALE GENOMIC DNA]</scope>
    <source>
        <strain evidence="4">djl-6</strain>
    </source>
</reference>
<proteinExistence type="predicted"/>
<feature type="domain" description="DUF5710" evidence="2">
    <location>
        <begin position="3"/>
        <end position="44"/>
    </location>
</feature>
<gene>
    <name evidence="3" type="ORF">M0639_30665</name>
</gene>
<feature type="region of interest" description="Disordered" evidence="1">
    <location>
        <begin position="225"/>
        <end position="244"/>
    </location>
</feature>
<evidence type="ECO:0000259" key="2">
    <source>
        <dbReference type="Pfam" id="PF18974"/>
    </source>
</evidence>
<organism evidence="3 4">
    <name type="scientific">Rhodococcus qingshengii JCM 15477</name>
    <dbReference type="NCBI Taxonomy" id="1303681"/>
    <lineage>
        <taxon>Bacteria</taxon>
        <taxon>Bacillati</taxon>
        <taxon>Actinomycetota</taxon>
        <taxon>Actinomycetes</taxon>
        <taxon>Mycobacteriales</taxon>
        <taxon>Nocardiaceae</taxon>
        <taxon>Rhodococcus</taxon>
        <taxon>Rhodococcus erythropolis group</taxon>
    </lineage>
</organism>
<keyword evidence="3" id="KW-0614">Plasmid</keyword>
<dbReference type="RefSeq" id="WP_064074511.1">
    <property type="nucleotide sequence ID" value="NZ_CP096566.1"/>
</dbReference>
<keyword evidence="4" id="KW-1185">Reference proteome</keyword>
<geneLocation type="plasmid" evidence="3 4">
    <name>pdjl-6-3</name>
</geneLocation>
<dbReference type="InterPro" id="IPR043764">
    <property type="entry name" value="DUF5710"/>
</dbReference>
<evidence type="ECO:0000313" key="4">
    <source>
        <dbReference type="Proteomes" id="UP000831484"/>
    </source>
</evidence>
<dbReference type="Pfam" id="PF18974">
    <property type="entry name" value="DUF5710"/>
    <property type="match status" value="1"/>
</dbReference>
<accession>A0AB38RNQ6</accession>
<evidence type="ECO:0000256" key="1">
    <source>
        <dbReference type="SAM" id="MobiDB-lite"/>
    </source>
</evidence>
<dbReference type="AlphaFoldDB" id="A0AB38RNQ6"/>
<name>A0AB38RNQ6_RHOSG</name>
<sequence>MGRIWLDVPYVEKDLAKAGGAKWDPSAKRWYAPRVEMAGLSRWVAIPDIPEVLPGEDRSLGHGLFVDLVPDTCWFTNVRYCVEPKDWERLRRMVTRRAGMQCEICGFPEDRASQRWLEVHERWQYDWPTKVQRLGRLICLCTPCHQVTHFGFAQIKGNEEQALQHLIAVTGMTRPQARRHVAAAFDEWRARSVGEWTLDLSILTDVGVQVRRPPGAADRRIIASGRPTSTQVQQPQPVVPPLSPAPAIAAPRWRDRIAGWWRSR</sequence>